<evidence type="ECO:0000313" key="2">
    <source>
        <dbReference type="EMBL" id="GGJ57777.1"/>
    </source>
</evidence>
<dbReference type="Proteomes" id="UP000632222">
    <property type="component" value="Unassembled WGS sequence"/>
</dbReference>
<dbReference type="NCBIfam" id="TIGR01443">
    <property type="entry name" value="intein_Cterm"/>
    <property type="match status" value="1"/>
</dbReference>
<dbReference type="PROSITE" id="PS50818">
    <property type="entry name" value="INTEIN_C_TER"/>
    <property type="match status" value="1"/>
</dbReference>
<organism evidence="2 3">
    <name type="scientific">Deinococcus roseus</name>
    <dbReference type="NCBI Taxonomy" id="392414"/>
    <lineage>
        <taxon>Bacteria</taxon>
        <taxon>Thermotogati</taxon>
        <taxon>Deinococcota</taxon>
        <taxon>Deinococci</taxon>
        <taxon>Deinococcales</taxon>
        <taxon>Deinococcaceae</taxon>
        <taxon>Deinococcus</taxon>
    </lineage>
</organism>
<sequence>MYNLEVEEAHTFFVGTQGWLVHNCDEIAKRELLYVLQAQLRKKAGFSDKGTPILIDENLTGSKLYNELVSRGYNVRSVEEVLGVGTPDEDILKFAQSAGVRVLTRDRGRQLDGGFGSLAIQLDRRVKSPNEIARVIDLSLKEKK</sequence>
<keyword evidence="3" id="KW-1185">Reference proteome</keyword>
<gene>
    <name evidence="2" type="ORF">GCM10008938_49850</name>
</gene>
<accession>A0ABQ2DHF5</accession>
<dbReference type="RefSeq" id="WP_229684974.1">
    <property type="nucleotide sequence ID" value="NZ_BMOD01000040.1"/>
</dbReference>
<feature type="domain" description="DUF5615" evidence="1">
    <location>
        <begin position="53"/>
        <end position="107"/>
    </location>
</feature>
<proteinExistence type="predicted"/>
<dbReference type="EMBL" id="BMOD01000040">
    <property type="protein sequence ID" value="GGJ57777.1"/>
    <property type="molecule type" value="Genomic_DNA"/>
</dbReference>
<reference evidence="3" key="1">
    <citation type="journal article" date="2019" name="Int. J. Syst. Evol. Microbiol.">
        <title>The Global Catalogue of Microorganisms (GCM) 10K type strain sequencing project: providing services to taxonomists for standard genome sequencing and annotation.</title>
        <authorList>
            <consortium name="The Broad Institute Genomics Platform"/>
            <consortium name="The Broad Institute Genome Sequencing Center for Infectious Disease"/>
            <person name="Wu L."/>
            <person name="Ma J."/>
        </authorList>
    </citation>
    <scope>NUCLEOTIDE SEQUENCE [LARGE SCALE GENOMIC DNA]</scope>
    <source>
        <strain evidence="3">JCM 14370</strain>
    </source>
</reference>
<protein>
    <recommendedName>
        <fullName evidence="1">DUF5615 domain-containing protein</fullName>
    </recommendedName>
</protein>
<comment type="caution">
    <text evidence="2">The sequence shown here is derived from an EMBL/GenBank/DDBJ whole genome shotgun (WGS) entry which is preliminary data.</text>
</comment>
<evidence type="ECO:0000313" key="3">
    <source>
        <dbReference type="Proteomes" id="UP000632222"/>
    </source>
</evidence>
<dbReference type="Pfam" id="PF18480">
    <property type="entry name" value="DUF5615"/>
    <property type="match status" value="1"/>
</dbReference>
<dbReference type="InterPro" id="IPR030934">
    <property type="entry name" value="Intein_C"/>
</dbReference>
<evidence type="ECO:0000259" key="1">
    <source>
        <dbReference type="Pfam" id="PF18480"/>
    </source>
</evidence>
<name>A0ABQ2DHF5_9DEIO</name>
<dbReference type="Gene3D" id="2.170.16.10">
    <property type="entry name" value="Hedgehog/Intein (Hint) domain"/>
    <property type="match status" value="1"/>
</dbReference>
<dbReference type="InterPro" id="IPR041049">
    <property type="entry name" value="DUF5615"/>
</dbReference>